<evidence type="ECO:0000256" key="2">
    <source>
        <dbReference type="ARBA" id="ARBA00023315"/>
    </source>
</evidence>
<dbReference type="PANTHER" id="PTHR43072">
    <property type="entry name" value="N-ACETYLTRANSFERASE"/>
    <property type="match status" value="1"/>
</dbReference>
<dbReference type="SUPFAM" id="SSF55729">
    <property type="entry name" value="Acyl-CoA N-acyltransferases (Nat)"/>
    <property type="match status" value="1"/>
</dbReference>
<dbReference type="CDD" id="cd04301">
    <property type="entry name" value="NAT_SF"/>
    <property type="match status" value="1"/>
</dbReference>
<dbReference type="PROSITE" id="PS51186">
    <property type="entry name" value="GNAT"/>
    <property type="match status" value="1"/>
</dbReference>
<keyword evidence="5" id="KW-1185">Reference proteome</keyword>
<proteinExistence type="predicted"/>
<dbReference type="PANTHER" id="PTHR43072:SF23">
    <property type="entry name" value="UPF0039 PROTEIN C11D3.02C"/>
    <property type="match status" value="1"/>
</dbReference>
<comment type="caution">
    <text evidence="4">The sequence shown here is derived from an EMBL/GenBank/DDBJ whole genome shotgun (WGS) entry which is preliminary data.</text>
</comment>
<evidence type="ECO:0000313" key="5">
    <source>
        <dbReference type="Proteomes" id="UP000468591"/>
    </source>
</evidence>
<dbReference type="InterPro" id="IPR017255">
    <property type="entry name" value="AcTrfase_GNAT_prd"/>
</dbReference>
<protein>
    <submittedName>
        <fullName evidence="4">GNAT family N-acetyltransferase</fullName>
    </submittedName>
</protein>
<dbReference type="Pfam" id="PF00583">
    <property type="entry name" value="Acetyltransf_1"/>
    <property type="match status" value="1"/>
</dbReference>
<reference evidence="4 5" key="1">
    <citation type="submission" date="2020-01" db="EMBL/GenBank/DDBJ databases">
        <title>Sulfitobacter sediminilitoris sp. nov., isolated from a tidal flat.</title>
        <authorList>
            <person name="Park S."/>
            <person name="Yoon J.-H."/>
        </authorList>
    </citation>
    <scope>NUCLEOTIDE SEQUENCE [LARGE SCALE GENOMIC DNA]</scope>
    <source>
        <strain evidence="4 5">JBTF-M27</strain>
    </source>
</reference>
<dbReference type="PIRSF" id="PIRSF037663">
    <property type="entry name" value="Acetyltransf_GNAT_prd"/>
    <property type="match status" value="1"/>
</dbReference>
<dbReference type="AlphaFoldDB" id="A0A6P0CAK3"/>
<evidence type="ECO:0000259" key="3">
    <source>
        <dbReference type="PROSITE" id="PS51186"/>
    </source>
</evidence>
<accession>A0A6P0CAK3</accession>
<dbReference type="Proteomes" id="UP000468591">
    <property type="component" value="Unassembled WGS sequence"/>
</dbReference>
<gene>
    <name evidence="4" type="ORF">GV827_08205</name>
</gene>
<keyword evidence="2" id="KW-0012">Acyltransferase</keyword>
<sequence>MTLRPPKTSDASSIAAILIEVWIGTYLKRGVNAFFADYALQEFTPAKIEALMSDPAHFILVSENEEGIDGFVRVSSGCKAPVEGWSDMEISTLYVQPRHHGKGIGKRLLNAAFQYCRDKGMTSVWLATNAENAPAIAFYLAQGFEQVGETHFRIDDKGYLNNVYAFRLSDRD</sequence>
<dbReference type="InterPro" id="IPR000182">
    <property type="entry name" value="GNAT_dom"/>
</dbReference>
<feature type="domain" description="N-acetyltransferase" evidence="3">
    <location>
        <begin position="1"/>
        <end position="172"/>
    </location>
</feature>
<evidence type="ECO:0000256" key="1">
    <source>
        <dbReference type="ARBA" id="ARBA00022679"/>
    </source>
</evidence>
<name>A0A6P0CAK3_9RHOB</name>
<evidence type="ECO:0000313" key="4">
    <source>
        <dbReference type="EMBL" id="NEK22380.1"/>
    </source>
</evidence>
<keyword evidence="1 4" id="KW-0808">Transferase</keyword>
<dbReference type="Gene3D" id="3.40.630.30">
    <property type="match status" value="1"/>
</dbReference>
<organism evidence="4 5">
    <name type="scientific">Sulfitobacter sediminilitoris</name>
    <dbReference type="NCBI Taxonomy" id="2698830"/>
    <lineage>
        <taxon>Bacteria</taxon>
        <taxon>Pseudomonadati</taxon>
        <taxon>Pseudomonadota</taxon>
        <taxon>Alphaproteobacteria</taxon>
        <taxon>Rhodobacterales</taxon>
        <taxon>Roseobacteraceae</taxon>
        <taxon>Sulfitobacter</taxon>
    </lineage>
</organism>
<dbReference type="GO" id="GO:0016747">
    <property type="term" value="F:acyltransferase activity, transferring groups other than amino-acyl groups"/>
    <property type="evidence" value="ECO:0007669"/>
    <property type="project" value="InterPro"/>
</dbReference>
<dbReference type="EMBL" id="JAABNT010000004">
    <property type="protein sequence ID" value="NEK22380.1"/>
    <property type="molecule type" value="Genomic_DNA"/>
</dbReference>
<dbReference type="RefSeq" id="WP_164353309.1">
    <property type="nucleotide sequence ID" value="NZ_JAABNT010000004.1"/>
</dbReference>
<dbReference type="InterPro" id="IPR016181">
    <property type="entry name" value="Acyl_CoA_acyltransferase"/>
</dbReference>